<dbReference type="AlphaFoldDB" id="A0A8C0VWG8"/>
<evidence type="ECO:0000313" key="14">
    <source>
        <dbReference type="Ensembl" id="ENSCCNP00000001917.1"/>
    </source>
</evidence>
<evidence type="ECO:0000256" key="5">
    <source>
        <dbReference type="ARBA" id="ARBA00022617"/>
    </source>
</evidence>
<dbReference type="PANTHER" id="PTHR24300:SF177">
    <property type="entry name" value="CYTOCHROME P450 2J2"/>
    <property type="match status" value="1"/>
</dbReference>
<keyword evidence="12" id="KW-0472">Membrane</keyword>
<keyword evidence="5 13" id="KW-0349">Heme</keyword>
<sequence length="483" mass="55373">MLAVAGSLVAAFWATLHLRTLLLAAVVFLFFADFLKSRRPRNYPPRPWRLPFIGNLVPVDFGQLQLSGIFLWSLFTFMNASDITSLLVRLFISNGHIWEEQRMFTLTVLRNFCLGKKSLEQHIQEGAQHIFEAIEKEQGQPFNPHFKLSNATSNIICSITFGERFEYHDGQFQEFLKLLNEVTSLEASVMCQFYSVLPWIIKFLPGTHQTFISNWGKHFSFHDFMIVSHSIEKHNRDLNPAETRDVTDAYLKEMAKYTNKTTTSFHEEDLICDTLDLLLPQTETASMTLHWGLLCMALYPEVQEKVQAEIDSVIGQWKQPSLADRESLPHANAVIHEVEVTIDTTLARYHLPKGTVVFINLAALHRDPKEWATPDNFNLEHFLENRQFKKRESFLPFSPSSLLLPVILACLGEQLAWCKLLIFFTSLLQKFTFKSPRNASPFLLSVTASVLSLGHDFFGEIDERRTRSKSTACAQKPTVPNQM</sequence>
<dbReference type="InterPro" id="IPR050182">
    <property type="entry name" value="Cytochrome_P450_fam2"/>
</dbReference>
<evidence type="ECO:0000256" key="12">
    <source>
        <dbReference type="ARBA" id="ARBA00023136"/>
    </source>
</evidence>
<evidence type="ECO:0000256" key="11">
    <source>
        <dbReference type="ARBA" id="ARBA00023033"/>
    </source>
</evidence>
<dbReference type="PANTHER" id="PTHR24300">
    <property type="entry name" value="CYTOCHROME P450 508A4-RELATED"/>
    <property type="match status" value="1"/>
</dbReference>
<evidence type="ECO:0000256" key="4">
    <source>
        <dbReference type="ARBA" id="ARBA00010617"/>
    </source>
</evidence>
<name>A0A8C0VWG8_CASCN</name>
<comment type="cofactor">
    <cofactor evidence="1 13">
        <name>heme</name>
        <dbReference type="ChEBI" id="CHEBI:30413"/>
    </cofactor>
</comment>
<keyword evidence="8" id="KW-0492">Microsome</keyword>
<dbReference type="PRINTS" id="PR00463">
    <property type="entry name" value="EP450I"/>
</dbReference>
<evidence type="ECO:0000256" key="1">
    <source>
        <dbReference type="ARBA" id="ARBA00001971"/>
    </source>
</evidence>
<protein>
    <recommendedName>
        <fullName evidence="15">Cytochrome P450 2J2</fullName>
    </recommendedName>
</protein>
<keyword evidence="7" id="KW-0256">Endoplasmic reticulum</keyword>
<evidence type="ECO:0000256" key="7">
    <source>
        <dbReference type="ARBA" id="ARBA00022824"/>
    </source>
</evidence>
<dbReference type="Pfam" id="PF00067">
    <property type="entry name" value="p450"/>
    <property type="match status" value="1"/>
</dbReference>
<evidence type="ECO:0000256" key="13">
    <source>
        <dbReference type="PIRSR" id="PIRSR602401-1"/>
    </source>
</evidence>
<comment type="subcellular location">
    <subcellularLocation>
        <location evidence="3">Endoplasmic reticulum membrane</location>
        <topology evidence="3">Peripheral membrane protein</topology>
    </subcellularLocation>
    <subcellularLocation>
        <location evidence="2">Microsome membrane</location>
        <topology evidence="2">Peripheral membrane protein</topology>
    </subcellularLocation>
</comment>
<dbReference type="FunFam" id="1.10.630.10:FF:000238">
    <property type="entry name" value="Cytochrome P450 2A6"/>
    <property type="match status" value="1"/>
</dbReference>
<evidence type="ECO:0000256" key="8">
    <source>
        <dbReference type="ARBA" id="ARBA00022848"/>
    </source>
</evidence>
<comment type="similarity">
    <text evidence="4">Belongs to the cytochrome P450 family.</text>
</comment>
<evidence type="ECO:0000256" key="9">
    <source>
        <dbReference type="ARBA" id="ARBA00023002"/>
    </source>
</evidence>
<dbReference type="InterPro" id="IPR036396">
    <property type="entry name" value="Cyt_P450_sf"/>
</dbReference>
<dbReference type="GO" id="GO:0005789">
    <property type="term" value="C:endoplasmic reticulum membrane"/>
    <property type="evidence" value="ECO:0007669"/>
    <property type="project" value="UniProtKB-SubCell"/>
</dbReference>
<dbReference type="GO" id="GO:0006082">
    <property type="term" value="P:organic acid metabolic process"/>
    <property type="evidence" value="ECO:0007669"/>
    <property type="project" value="TreeGrafter"/>
</dbReference>
<keyword evidence="10 13" id="KW-0408">Iron</keyword>
<keyword evidence="9" id="KW-0560">Oxidoreductase</keyword>
<dbReference type="InterPro" id="IPR002401">
    <property type="entry name" value="Cyt_P450_E_grp-I"/>
</dbReference>
<dbReference type="GO" id="GO:0005506">
    <property type="term" value="F:iron ion binding"/>
    <property type="evidence" value="ECO:0007669"/>
    <property type="project" value="InterPro"/>
</dbReference>
<feature type="binding site" description="axial binding residue" evidence="13">
    <location>
        <position position="410"/>
    </location>
    <ligand>
        <name>heme</name>
        <dbReference type="ChEBI" id="CHEBI:30413"/>
    </ligand>
    <ligandPart>
        <name>Fe</name>
        <dbReference type="ChEBI" id="CHEBI:18248"/>
    </ligandPart>
</feature>
<keyword evidence="6 13" id="KW-0479">Metal-binding</keyword>
<evidence type="ECO:0000256" key="2">
    <source>
        <dbReference type="ARBA" id="ARBA00004174"/>
    </source>
</evidence>
<gene>
    <name evidence="14" type="primary">LOC109677274</name>
</gene>
<keyword evidence="11" id="KW-0503">Monooxygenase</keyword>
<dbReference type="InterPro" id="IPR001128">
    <property type="entry name" value="Cyt_P450"/>
</dbReference>
<dbReference type="Gene3D" id="1.10.630.10">
    <property type="entry name" value="Cytochrome P450"/>
    <property type="match status" value="1"/>
</dbReference>
<evidence type="ECO:0000256" key="3">
    <source>
        <dbReference type="ARBA" id="ARBA00004406"/>
    </source>
</evidence>
<accession>A0A8C0VWG8</accession>
<evidence type="ECO:0008006" key="15">
    <source>
        <dbReference type="Google" id="ProtNLM"/>
    </source>
</evidence>
<organism evidence="14">
    <name type="scientific">Castor canadensis</name>
    <name type="common">American beaver</name>
    <dbReference type="NCBI Taxonomy" id="51338"/>
    <lineage>
        <taxon>Eukaryota</taxon>
        <taxon>Metazoa</taxon>
        <taxon>Chordata</taxon>
        <taxon>Craniata</taxon>
        <taxon>Vertebrata</taxon>
        <taxon>Euteleostomi</taxon>
        <taxon>Mammalia</taxon>
        <taxon>Eutheria</taxon>
        <taxon>Euarchontoglires</taxon>
        <taxon>Glires</taxon>
        <taxon>Rodentia</taxon>
        <taxon>Castorimorpha</taxon>
        <taxon>Castoridae</taxon>
        <taxon>Castor</taxon>
    </lineage>
</organism>
<evidence type="ECO:0000256" key="10">
    <source>
        <dbReference type="ARBA" id="ARBA00023004"/>
    </source>
</evidence>
<proteinExistence type="inferred from homology"/>
<dbReference type="GO" id="GO:0006805">
    <property type="term" value="P:xenobiotic metabolic process"/>
    <property type="evidence" value="ECO:0007669"/>
    <property type="project" value="TreeGrafter"/>
</dbReference>
<dbReference type="GO" id="GO:0016712">
    <property type="term" value="F:oxidoreductase activity, acting on paired donors, with incorporation or reduction of molecular oxygen, reduced flavin or flavoprotein as one donor, and incorporation of one atom of oxygen"/>
    <property type="evidence" value="ECO:0007669"/>
    <property type="project" value="TreeGrafter"/>
</dbReference>
<reference evidence="14" key="1">
    <citation type="submission" date="2023-09" db="UniProtKB">
        <authorList>
            <consortium name="Ensembl"/>
        </authorList>
    </citation>
    <scope>IDENTIFICATION</scope>
</reference>
<dbReference type="SUPFAM" id="SSF48264">
    <property type="entry name" value="Cytochrome P450"/>
    <property type="match status" value="1"/>
</dbReference>
<dbReference type="Ensembl" id="ENSCCNT00000002549.1">
    <property type="protein sequence ID" value="ENSCCNP00000001917.1"/>
    <property type="gene ID" value="ENSCCNG00000002101.1"/>
</dbReference>
<evidence type="ECO:0000256" key="6">
    <source>
        <dbReference type="ARBA" id="ARBA00022723"/>
    </source>
</evidence>
<dbReference type="GO" id="GO:0020037">
    <property type="term" value="F:heme binding"/>
    <property type="evidence" value="ECO:0007669"/>
    <property type="project" value="InterPro"/>
</dbReference>